<comment type="caution">
    <text evidence="1">The sequence shown here is derived from an EMBL/GenBank/DDBJ whole genome shotgun (WGS) entry which is preliminary data.</text>
</comment>
<organism evidence="1 2">
    <name type="scientific">Methanothermobacter thermautotrophicus</name>
    <name type="common">Methanobacterium thermoformicicum</name>
    <dbReference type="NCBI Taxonomy" id="145262"/>
    <lineage>
        <taxon>Archaea</taxon>
        <taxon>Methanobacteriati</taxon>
        <taxon>Methanobacteriota</taxon>
        <taxon>Methanomada group</taxon>
        <taxon>Methanobacteria</taxon>
        <taxon>Methanobacteriales</taxon>
        <taxon>Methanobacteriaceae</taxon>
        <taxon>Methanothermobacter</taxon>
    </lineage>
</organism>
<sequence length="59" mass="6703">MNFISIIMNQSNESICKVDDVRELPVPGSSSNQTQHINQFLSIRAIKSRDMQTTQISIH</sequence>
<dbReference type="Proteomes" id="UP000646659">
    <property type="component" value="Unassembled WGS sequence"/>
</dbReference>
<accession>A0A842YNH8</accession>
<evidence type="ECO:0000313" key="2">
    <source>
        <dbReference type="Proteomes" id="UP000646659"/>
    </source>
</evidence>
<gene>
    <name evidence="1" type="ORF">DNK57_06935</name>
</gene>
<proteinExistence type="predicted"/>
<reference evidence="1" key="1">
    <citation type="submission" date="2018-06" db="EMBL/GenBank/DDBJ databases">
        <title>Draft genome sequence of Methanothermobacter thermautotrophicus Strain WHS, a thermophilic, hydrogenotrophic methanogen isolated from Washburn Hot Springs in Yellowstone National Park, USA.</title>
        <authorList>
            <person name="Mckay L.J."/>
            <person name="Klingelsmith K."/>
            <person name="Inskeep W.P."/>
            <person name="Fields M.W."/>
        </authorList>
    </citation>
    <scope>NUCLEOTIDE SEQUENCE</scope>
    <source>
        <strain evidence="1">WHS</strain>
    </source>
</reference>
<dbReference type="AlphaFoldDB" id="A0A842YNH8"/>
<dbReference type="EMBL" id="QKOF01000006">
    <property type="protein sequence ID" value="MBE2900527.1"/>
    <property type="molecule type" value="Genomic_DNA"/>
</dbReference>
<protein>
    <submittedName>
        <fullName evidence="1">Uncharacterized protein</fullName>
    </submittedName>
</protein>
<evidence type="ECO:0000313" key="1">
    <source>
        <dbReference type="EMBL" id="MBE2900527.1"/>
    </source>
</evidence>
<name>A0A842YNH8_METTF</name>